<feature type="region of interest" description="Disordered" evidence="1">
    <location>
        <begin position="1"/>
        <end position="59"/>
    </location>
</feature>
<feature type="compositionally biased region" description="Polar residues" evidence="1">
    <location>
        <begin position="38"/>
        <end position="47"/>
    </location>
</feature>
<reference evidence="2 3" key="1">
    <citation type="submission" date="2018-07" db="EMBL/GenBank/DDBJ databases">
        <title>Dyella solisilvae sp. nov., isolated from the pine and broad-leaved mixed forest soil.</title>
        <authorList>
            <person name="Gao Z."/>
            <person name="Qiu L."/>
        </authorList>
    </citation>
    <scope>NUCLEOTIDE SEQUENCE [LARGE SCALE GENOMIC DNA]</scope>
    <source>
        <strain evidence="2 3">DHG54</strain>
    </source>
</reference>
<organism evidence="2 3">
    <name type="scientific">Dyella solisilvae</name>
    <dbReference type="NCBI Taxonomy" id="1920168"/>
    <lineage>
        <taxon>Bacteria</taxon>
        <taxon>Pseudomonadati</taxon>
        <taxon>Pseudomonadota</taxon>
        <taxon>Gammaproteobacteria</taxon>
        <taxon>Lysobacterales</taxon>
        <taxon>Rhodanobacteraceae</taxon>
        <taxon>Dyella</taxon>
    </lineage>
</organism>
<keyword evidence="3" id="KW-1185">Reference proteome</keyword>
<feature type="compositionally biased region" description="Low complexity" evidence="1">
    <location>
        <begin position="11"/>
        <end position="26"/>
    </location>
</feature>
<dbReference type="OrthoDB" id="5959730at2"/>
<dbReference type="EMBL" id="QQSY01000001">
    <property type="protein sequence ID" value="RDI99314.1"/>
    <property type="molecule type" value="Genomic_DNA"/>
</dbReference>
<protein>
    <submittedName>
        <fullName evidence="2">Uncharacterized protein</fullName>
    </submittedName>
</protein>
<dbReference type="RefSeq" id="WP_114823056.1">
    <property type="nucleotide sequence ID" value="NZ_QQSY01000001.1"/>
</dbReference>
<evidence type="ECO:0000256" key="1">
    <source>
        <dbReference type="SAM" id="MobiDB-lite"/>
    </source>
</evidence>
<sequence length="276" mass="28957">MNDLYPMDGARSASVSVQQRPQQQRSDFADVVSRDSDASPQVKSGQASGHEGASGDVMATGPNMQADVSARTPVVSTQTLEASVTAQLLQRETVVQPVGDIEATRDARIFGVHLLAGRYLSELALVDPAGAASQASDSLGMAREVPSTHDGAGRGMVMPMSAEESSPAESLSDALVAPMEIVWASSTAESEQASPHAAALIGSAAEWLKRLLRYGREPDGSTVAWVRDFRLPDAQSGAVVAAVLRDAARQGVTLQRIVLNGRTAWSSSQNQTGEST</sequence>
<evidence type="ECO:0000313" key="2">
    <source>
        <dbReference type="EMBL" id="RDI99314.1"/>
    </source>
</evidence>
<comment type="caution">
    <text evidence="2">The sequence shown here is derived from an EMBL/GenBank/DDBJ whole genome shotgun (WGS) entry which is preliminary data.</text>
</comment>
<proteinExistence type="predicted"/>
<evidence type="ECO:0000313" key="3">
    <source>
        <dbReference type="Proteomes" id="UP000254711"/>
    </source>
</evidence>
<dbReference type="AlphaFoldDB" id="A0A370K9J1"/>
<accession>A0A370K9J1</accession>
<name>A0A370K9J1_9GAMM</name>
<dbReference type="Proteomes" id="UP000254711">
    <property type="component" value="Unassembled WGS sequence"/>
</dbReference>
<gene>
    <name evidence="2" type="ORF">DVT68_00150</name>
</gene>